<comment type="caution">
    <text evidence="2">The sequence shown here is derived from an EMBL/GenBank/DDBJ whole genome shotgun (WGS) entry which is preliminary data.</text>
</comment>
<proteinExistence type="predicted"/>
<dbReference type="Proteomes" id="UP000777935">
    <property type="component" value="Unassembled WGS sequence"/>
</dbReference>
<gene>
    <name evidence="2" type="ORF">HRQ87_12855</name>
</gene>
<accession>A0ABX2IYS5</accession>
<feature type="transmembrane region" description="Helical" evidence="1">
    <location>
        <begin position="20"/>
        <end position="38"/>
    </location>
</feature>
<keyword evidence="1" id="KW-0472">Membrane</keyword>
<keyword evidence="1" id="KW-0812">Transmembrane</keyword>
<protein>
    <submittedName>
        <fullName evidence="2">Uncharacterized protein</fullName>
    </submittedName>
</protein>
<feature type="transmembrane region" description="Helical" evidence="1">
    <location>
        <begin position="184"/>
        <end position="210"/>
    </location>
</feature>
<keyword evidence="1" id="KW-1133">Transmembrane helix</keyword>
<feature type="transmembrane region" description="Helical" evidence="1">
    <location>
        <begin position="216"/>
        <end position="241"/>
    </location>
</feature>
<reference evidence="2 3" key="1">
    <citation type="submission" date="2020-06" db="EMBL/GenBank/DDBJ databases">
        <title>Sulfitobacter algicola sp. nov., isolated from green algae.</title>
        <authorList>
            <person name="Wang C."/>
        </authorList>
    </citation>
    <scope>NUCLEOTIDE SEQUENCE [LARGE SCALE GENOMIC DNA]</scope>
    <source>
        <strain evidence="2 3">1151</strain>
    </source>
</reference>
<evidence type="ECO:0000313" key="3">
    <source>
        <dbReference type="Proteomes" id="UP000777935"/>
    </source>
</evidence>
<sequence length="263" mass="29290">MILIVFPSILLPGLTADTAFIVVLIALFAAGLVIFEYASSYPSLIEFRDAPPFNRIRFISLFVTILMLTLICRGIYQPTALTILLTDIGHYIGKVMDFPFSPVRLIISTLPDDSSAEKIELLRMTAGVSYMLSVMSLVYFMLFLALRAWPTRSVFNVWVNLPTFDPTAGGDVVKRLNRDALVNVFLGFVLPFVIPIAIGAAAQLFTAISLDNDQTMIWMVTAWAFLPASLFMRGLAMGRVAKMIQKKRKRSYSQDGEDGLLFV</sequence>
<feature type="transmembrane region" description="Helical" evidence="1">
    <location>
        <begin position="58"/>
        <end position="76"/>
    </location>
</feature>
<evidence type="ECO:0000256" key="1">
    <source>
        <dbReference type="SAM" id="Phobius"/>
    </source>
</evidence>
<organism evidence="2 3">
    <name type="scientific">Parasulfitobacter algicola</name>
    <dbReference type="NCBI Taxonomy" id="2614809"/>
    <lineage>
        <taxon>Bacteria</taxon>
        <taxon>Pseudomonadati</taxon>
        <taxon>Pseudomonadota</taxon>
        <taxon>Alphaproteobacteria</taxon>
        <taxon>Rhodobacterales</taxon>
        <taxon>Roseobacteraceae</taxon>
        <taxon>Parasulfitobacter</taxon>
    </lineage>
</organism>
<name>A0ABX2IYS5_9RHOB</name>
<keyword evidence="3" id="KW-1185">Reference proteome</keyword>
<dbReference type="EMBL" id="JABUFE010000007">
    <property type="protein sequence ID" value="NSX55693.1"/>
    <property type="molecule type" value="Genomic_DNA"/>
</dbReference>
<feature type="transmembrane region" description="Helical" evidence="1">
    <location>
        <begin position="128"/>
        <end position="146"/>
    </location>
</feature>
<evidence type="ECO:0000313" key="2">
    <source>
        <dbReference type="EMBL" id="NSX55693.1"/>
    </source>
</evidence>